<dbReference type="Proteomes" id="UP001172386">
    <property type="component" value="Unassembled WGS sequence"/>
</dbReference>
<keyword evidence="2" id="KW-1185">Reference proteome</keyword>
<gene>
    <name evidence="1" type="ORF">H2198_009021</name>
</gene>
<evidence type="ECO:0000313" key="2">
    <source>
        <dbReference type="Proteomes" id="UP001172386"/>
    </source>
</evidence>
<comment type="caution">
    <text evidence="1">The sequence shown here is derived from an EMBL/GenBank/DDBJ whole genome shotgun (WGS) entry which is preliminary data.</text>
</comment>
<protein>
    <submittedName>
        <fullName evidence="1">Uncharacterized protein</fullName>
    </submittedName>
</protein>
<dbReference type="EMBL" id="JAPDRQ010000239">
    <property type="protein sequence ID" value="KAJ9651709.1"/>
    <property type="molecule type" value="Genomic_DNA"/>
</dbReference>
<reference evidence="1" key="1">
    <citation type="submission" date="2022-10" db="EMBL/GenBank/DDBJ databases">
        <title>Culturing micro-colonial fungi from biological soil crusts in the Mojave desert and describing Neophaeococcomyces mojavensis, and introducing the new genera and species Taxawa tesnikishii.</title>
        <authorList>
            <person name="Kurbessoian T."/>
            <person name="Stajich J.E."/>
        </authorList>
    </citation>
    <scope>NUCLEOTIDE SEQUENCE</scope>
    <source>
        <strain evidence="1">JES_112</strain>
    </source>
</reference>
<sequence>MSSNISHSGNLTSGVVFIPQHGNIGDGLIRGIFKTYFLIMLLAIAFIGTDCSRALVKLNLLRSKTVSVTMTTGWMQGAGLLNMIWELRALPGGWLGWLMLISTALDFVGEYCVAVTVRLRPQKTTAIRSNAMIMNSSTANVESRPNVQWGANRWATAAQLNSYTNGYQSGLGDLHYGIYRLVTNDTDFMARKDDEIGYWSCTRTTPAPIIYDQAFKGNKKEVYDNDIWTDLYKRDLLYGAGYYPSSWNVTRNKNGTAYGPSTHTIILTSSNYTVGNVFEIRAAVDTNDIDTLGTKQIHTYGCVLRARDSEQTVFKIARQIDIDYSLSKWSEAIAGAMFPDVRGFTSYPLNDLEITLQRYLNSMIMVAGSGESLSSPNTAGIEVGIVQMGTVIPYWIIVVASVVAALLLSLGTYFIFLLFAVEKAQIEYDRSNQDSKKVLGKEILDNTPIGLLEWMAHAAYESRDASRKPESKELRKWILSTTWHAGQRLGIVTESDHGRASSSQALTFPPHHASTPLMSGATYKHEYMVDKHEVRYF</sequence>
<proteinExistence type="predicted"/>
<organism evidence="1 2">
    <name type="scientific">Neophaeococcomyces mojaviensis</name>
    <dbReference type="NCBI Taxonomy" id="3383035"/>
    <lineage>
        <taxon>Eukaryota</taxon>
        <taxon>Fungi</taxon>
        <taxon>Dikarya</taxon>
        <taxon>Ascomycota</taxon>
        <taxon>Pezizomycotina</taxon>
        <taxon>Eurotiomycetes</taxon>
        <taxon>Chaetothyriomycetidae</taxon>
        <taxon>Chaetothyriales</taxon>
        <taxon>Chaetothyriales incertae sedis</taxon>
        <taxon>Neophaeococcomyces</taxon>
    </lineage>
</organism>
<accession>A0ACC2ZVR8</accession>
<evidence type="ECO:0000313" key="1">
    <source>
        <dbReference type="EMBL" id="KAJ9651709.1"/>
    </source>
</evidence>
<name>A0ACC2ZVR8_9EURO</name>